<gene>
    <name evidence="1" type="ORF">EVC62_02075</name>
</gene>
<evidence type="ECO:0000313" key="1">
    <source>
        <dbReference type="EMBL" id="WFF40381.1"/>
    </source>
</evidence>
<dbReference type="RefSeq" id="WP_282235623.1">
    <property type="nucleotide sequence ID" value="NZ_CP035631.1"/>
</dbReference>
<sequence>MQLVASVLVALVTAILTANLAISRFKRERVWEKQAESYSRILHGIESAARHSEGYILNYYQQGDPDQASSENHENMDSLLKKRKKAELDLQELHARYHFFLSKNTRGILDRFHRGVAWEAWEDGSEVAEKDLDHLKALKRDIETEAELAVDASPSNTWAICRLLFRRCDSKLLPLTKKLEQKLQIKF</sequence>
<proteinExistence type="predicted"/>
<dbReference type="EMBL" id="CP035631">
    <property type="protein sequence ID" value="WFF40381.1"/>
    <property type="molecule type" value="Genomic_DNA"/>
</dbReference>
<keyword evidence="2" id="KW-1185">Reference proteome</keyword>
<dbReference type="Proteomes" id="UP001321526">
    <property type="component" value="Chromosome"/>
</dbReference>
<evidence type="ECO:0008006" key="3">
    <source>
        <dbReference type="Google" id="ProtNLM"/>
    </source>
</evidence>
<name>A0ABY8FC53_9GAMM</name>
<reference evidence="1 2" key="1">
    <citation type="submission" date="2019-01" db="EMBL/GenBank/DDBJ databases">
        <title>Genome sequence of Salinicola endophyticus REST5.</title>
        <authorList>
            <person name="Nascimento F.X."/>
        </authorList>
    </citation>
    <scope>NUCLEOTIDE SEQUENCE [LARGE SCALE GENOMIC DNA]</scope>
    <source>
        <strain evidence="1 2">REST5</strain>
    </source>
</reference>
<evidence type="ECO:0000313" key="2">
    <source>
        <dbReference type="Proteomes" id="UP001321526"/>
    </source>
</evidence>
<accession>A0ABY8FC53</accession>
<organism evidence="1 2">
    <name type="scientific">Salinicola endophyticus</name>
    <dbReference type="NCBI Taxonomy" id="1949083"/>
    <lineage>
        <taxon>Bacteria</taxon>
        <taxon>Pseudomonadati</taxon>
        <taxon>Pseudomonadota</taxon>
        <taxon>Gammaproteobacteria</taxon>
        <taxon>Oceanospirillales</taxon>
        <taxon>Halomonadaceae</taxon>
        <taxon>Salinicola</taxon>
    </lineage>
</organism>
<protein>
    <recommendedName>
        <fullName evidence="3">DUF4760 domain-containing protein</fullName>
    </recommendedName>
</protein>